<dbReference type="FunFam" id="3.40.50.1470:FF:000001">
    <property type="entry name" value="Peptidyl-tRNA hydrolase"/>
    <property type="match status" value="1"/>
</dbReference>
<dbReference type="GO" id="GO:0006515">
    <property type="term" value="P:protein quality control for misfolded or incompletely synthesized proteins"/>
    <property type="evidence" value="ECO:0007669"/>
    <property type="project" value="UniProtKB-UniRule"/>
</dbReference>
<dbReference type="GO" id="GO:0004045">
    <property type="term" value="F:peptidyl-tRNA hydrolase activity"/>
    <property type="evidence" value="ECO:0007669"/>
    <property type="project" value="UniProtKB-UniRule"/>
</dbReference>
<accession>A0A1G1Y181</accession>
<comment type="catalytic activity">
    <reaction evidence="6">
        <text>an N-acyl-L-alpha-aminoacyl-tRNA + H2O = an N-acyl-L-amino acid + a tRNA + H(+)</text>
        <dbReference type="Rhea" id="RHEA:54448"/>
        <dbReference type="Rhea" id="RHEA-COMP:10123"/>
        <dbReference type="Rhea" id="RHEA-COMP:13883"/>
        <dbReference type="ChEBI" id="CHEBI:15377"/>
        <dbReference type="ChEBI" id="CHEBI:15378"/>
        <dbReference type="ChEBI" id="CHEBI:59874"/>
        <dbReference type="ChEBI" id="CHEBI:78442"/>
        <dbReference type="ChEBI" id="CHEBI:138191"/>
        <dbReference type="EC" id="3.1.1.29"/>
    </reaction>
</comment>
<dbReference type="SUPFAM" id="SSF53178">
    <property type="entry name" value="Peptidyl-tRNA hydrolase-like"/>
    <property type="match status" value="1"/>
</dbReference>
<evidence type="ECO:0000256" key="1">
    <source>
        <dbReference type="ARBA" id="ARBA00013260"/>
    </source>
</evidence>
<dbReference type="Proteomes" id="UP000178240">
    <property type="component" value="Unassembled WGS sequence"/>
</dbReference>
<keyword evidence="2 6" id="KW-0820">tRNA-binding</keyword>
<name>A0A1G1Y181_9BACT</name>
<gene>
    <name evidence="6" type="primary">pth</name>
    <name evidence="7" type="ORF">A2744_02510</name>
</gene>
<reference evidence="7 8" key="1">
    <citation type="journal article" date="2016" name="Nat. Commun.">
        <title>Thousands of microbial genomes shed light on interconnected biogeochemical processes in an aquifer system.</title>
        <authorList>
            <person name="Anantharaman K."/>
            <person name="Brown C.T."/>
            <person name="Hug L.A."/>
            <person name="Sharon I."/>
            <person name="Castelle C.J."/>
            <person name="Probst A.J."/>
            <person name="Thomas B.C."/>
            <person name="Singh A."/>
            <person name="Wilkins M.J."/>
            <person name="Karaoz U."/>
            <person name="Brodie E.L."/>
            <person name="Williams K.H."/>
            <person name="Hubbard S.S."/>
            <person name="Banfield J.F."/>
        </authorList>
    </citation>
    <scope>NUCLEOTIDE SEQUENCE [LARGE SCALE GENOMIC DNA]</scope>
</reference>
<dbReference type="Gene3D" id="3.40.50.1470">
    <property type="entry name" value="Peptidyl-tRNA hydrolase"/>
    <property type="match status" value="1"/>
</dbReference>
<feature type="binding site" evidence="6">
    <location>
        <position position="14"/>
    </location>
    <ligand>
        <name>tRNA</name>
        <dbReference type="ChEBI" id="CHEBI:17843"/>
    </ligand>
</feature>
<dbReference type="GO" id="GO:0000049">
    <property type="term" value="F:tRNA binding"/>
    <property type="evidence" value="ECO:0007669"/>
    <property type="project" value="UniProtKB-UniRule"/>
</dbReference>
<sequence length="187" mass="20970">MKLVIGLGNPDKKYEATWHNLGFLAVTEIQKQNKLAEFKLEKKFQATVTQNTGEQKIILAQPQTYMNNSGQTVKALVNFYKIKPEDILVIHDDIDIPLGKVRISYDATAAGHKGVQSIINELGSQKFYRLRLGIKSEKQGRIPTEDYVLQRIDKEAKVIVKKTIQAASEAANLVLAGRVAEAMNQYN</sequence>
<dbReference type="PANTHER" id="PTHR17224">
    <property type="entry name" value="PEPTIDYL-TRNA HYDROLASE"/>
    <property type="match status" value="1"/>
</dbReference>
<dbReference type="EC" id="3.1.1.29" evidence="1 6"/>
<evidence type="ECO:0000256" key="6">
    <source>
        <dbReference type="HAMAP-Rule" id="MF_00083"/>
    </source>
</evidence>
<feature type="active site" description="Proton acceptor" evidence="6">
    <location>
        <position position="19"/>
    </location>
</feature>
<comment type="function">
    <text evidence="6">Catalyzes the release of premature peptidyl moieties from peptidyl-tRNA molecules trapped in stalled 50S ribosomal subunits, and thus maintains levels of free tRNAs and 50S ribosomes.</text>
</comment>
<dbReference type="AlphaFoldDB" id="A0A1G1Y181"/>
<comment type="similarity">
    <text evidence="6">Belongs to the PTH family.</text>
</comment>
<protein>
    <recommendedName>
        <fullName evidence="5 6">Peptidyl-tRNA hydrolase</fullName>
        <shortName evidence="6">Pth</shortName>
        <ecNumber evidence="1 6">3.1.1.29</ecNumber>
    </recommendedName>
</protein>
<evidence type="ECO:0000256" key="4">
    <source>
        <dbReference type="ARBA" id="ARBA00022884"/>
    </source>
</evidence>
<feature type="site" description="Stabilizes the basic form of H active site to accept a proton" evidence="6">
    <location>
        <position position="92"/>
    </location>
</feature>
<comment type="caution">
    <text evidence="7">The sequence shown here is derived from an EMBL/GenBank/DDBJ whole genome shotgun (WGS) entry which is preliminary data.</text>
</comment>
<keyword evidence="6" id="KW-0963">Cytoplasm</keyword>
<evidence type="ECO:0000256" key="2">
    <source>
        <dbReference type="ARBA" id="ARBA00022555"/>
    </source>
</evidence>
<comment type="subunit">
    <text evidence="6">Monomer.</text>
</comment>
<dbReference type="STRING" id="1797535.A2744_02510"/>
<dbReference type="GO" id="GO:0005737">
    <property type="term" value="C:cytoplasm"/>
    <property type="evidence" value="ECO:0007669"/>
    <property type="project" value="UniProtKB-SubCell"/>
</dbReference>
<keyword evidence="3 6" id="KW-0378">Hydrolase</keyword>
<feature type="binding site" evidence="6">
    <location>
        <position position="65"/>
    </location>
    <ligand>
        <name>tRNA</name>
        <dbReference type="ChEBI" id="CHEBI:17843"/>
    </ligand>
</feature>
<dbReference type="Pfam" id="PF01195">
    <property type="entry name" value="Pept_tRNA_hydro"/>
    <property type="match status" value="1"/>
</dbReference>
<proteinExistence type="inferred from homology"/>
<dbReference type="InterPro" id="IPR036416">
    <property type="entry name" value="Pept_tRNA_hydro_sf"/>
</dbReference>
<dbReference type="PANTHER" id="PTHR17224:SF1">
    <property type="entry name" value="PEPTIDYL-TRNA HYDROLASE"/>
    <property type="match status" value="1"/>
</dbReference>
<keyword evidence="4 6" id="KW-0694">RNA-binding</keyword>
<organism evidence="7 8">
    <name type="scientific">Candidatus Buchananbacteria bacterium RIFCSPHIGHO2_01_FULL_44_11</name>
    <dbReference type="NCBI Taxonomy" id="1797535"/>
    <lineage>
        <taxon>Bacteria</taxon>
        <taxon>Candidatus Buchananiibacteriota</taxon>
    </lineage>
</organism>
<comment type="subcellular location">
    <subcellularLocation>
        <location evidence="6">Cytoplasm</location>
    </subcellularLocation>
</comment>
<dbReference type="EMBL" id="MHIE01000018">
    <property type="protein sequence ID" value="OGY45570.1"/>
    <property type="molecule type" value="Genomic_DNA"/>
</dbReference>
<dbReference type="HAMAP" id="MF_00083">
    <property type="entry name" value="Pept_tRNA_hydro_bact"/>
    <property type="match status" value="1"/>
</dbReference>
<evidence type="ECO:0000256" key="3">
    <source>
        <dbReference type="ARBA" id="ARBA00022801"/>
    </source>
</evidence>
<dbReference type="NCBIfam" id="TIGR00447">
    <property type="entry name" value="pth"/>
    <property type="match status" value="1"/>
</dbReference>
<dbReference type="InterPro" id="IPR001328">
    <property type="entry name" value="Pept_tRNA_hydro"/>
</dbReference>
<evidence type="ECO:0000313" key="7">
    <source>
        <dbReference type="EMBL" id="OGY45570.1"/>
    </source>
</evidence>
<feature type="site" description="Discriminates between blocked and unblocked aminoacyl-tRNA" evidence="6">
    <location>
        <position position="9"/>
    </location>
</feature>
<evidence type="ECO:0000256" key="5">
    <source>
        <dbReference type="ARBA" id="ARBA00050038"/>
    </source>
</evidence>
<feature type="binding site" evidence="6">
    <location>
        <position position="67"/>
    </location>
    <ligand>
        <name>tRNA</name>
        <dbReference type="ChEBI" id="CHEBI:17843"/>
    </ligand>
</feature>
<comment type="caution">
    <text evidence="6">Lacks conserved residue(s) required for the propagation of feature annotation.</text>
</comment>
<dbReference type="GO" id="GO:0072344">
    <property type="term" value="P:rescue of stalled ribosome"/>
    <property type="evidence" value="ECO:0007669"/>
    <property type="project" value="UniProtKB-UniRule"/>
</dbReference>
<comment type="function">
    <text evidence="6">Hydrolyzes ribosome-free peptidyl-tRNAs (with 1 or more amino acids incorporated), which drop off the ribosome during protein synthesis, or as a result of ribosome stalling.</text>
</comment>
<evidence type="ECO:0000313" key="8">
    <source>
        <dbReference type="Proteomes" id="UP000178240"/>
    </source>
</evidence>
<dbReference type="CDD" id="cd00462">
    <property type="entry name" value="PTH"/>
    <property type="match status" value="1"/>
</dbReference>